<organism evidence="5 6">
    <name type="scientific">Hermanssonia centrifuga</name>
    <dbReference type="NCBI Taxonomy" id="98765"/>
    <lineage>
        <taxon>Eukaryota</taxon>
        <taxon>Fungi</taxon>
        <taxon>Dikarya</taxon>
        <taxon>Basidiomycota</taxon>
        <taxon>Agaricomycotina</taxon>
        <taxon>Agaricomycetes</taxon>
        <taxon>Polyporales</taxon>
        <taxon>Meruliaceae</taxon>
        <taxon>Hermanssonia</taxon>
    </lineage>
</organism>
<dbReference type="Pfam" id="PF23562">
    <property type="entry name" value="AMP-binding_C_3"/>
    <property type="match status" value="1"/>
</dbReference>
<dbReference type="AlphaFoldDB" id="A0A4S4KVH3"/>
<dbReference type="InterPro" id="IPR013120">
    <property type="entry name" value="FAR_NAD-bd"/>
</dbReference>
<dbReference type="InterPro" id="IPR036736">
    <property type="entry name" value="ACP-like_sf"/>
</dbReference>
<dbReference type="Proteomes" id="UP000309038">
    <property type="component" value="Unassembled WGS sequence"/>
</dbReference>
<keyword evidence="6" id="KW-1185">Reference proteome</keyword>
<sequence length="688" mass="77183">MKGALDTRSDFIFCVPSFIETWAENPEHVRRLREIQGVIYGGGPLSQNIGDELTAQEKILNQDPHVQSSIVFGRGRFNAGVLVDPRPKFKFDPVDQENLADFRNKIWPTIEKLNQFAPQHSRIFKEVTYLIYSKYNPAHLTPFSYTVKHTARRQVIIDAYEPEIEALYEAVELTAQTELNPPATWEYDDVILFVREVLQKVLKHPIGDHDDFFLAGCDSLQVTWIRNSLLHAIRETTSVNARAVSNNFIYQYPSIASLASFLVHMTTCPTKTVLVDKHSAILAMKLMVEKYSLQFPTHKPCENPTSVHHDTLVITGTTGSLGAALLAELMVAPNVAHIYAINRKSQKPLLERQMEAFQRMGLANAVIQPSTNVTFIEANLEEENLDLEPEILHKIRKSATHIIHNAWPVNFNLSLQFFDQNVRSLRNLIDLALSSHHASPPRLIFISSVGVLRHACPSLPVKEGPVDPEIAVGSGYSESKWVAEKLLDEAASRSALRPLVVRAGQLSGSRSGAWKETEWFPSLIQSSVYLKCFPAVSKEISWLPTEDAARAVVEMKDAQDVRYLHLAHPHPVDWSTIANPIATELDLPLVPYTEWLSMLTKSGKGLESKLEQEVVKVNSALKLLDFFTQISLEPDSREMAIPGLDLSQARSNSSALDELKPLSADIVLKWISYWRHSGFLPSDSAVLS</sequence>
<reference evidence="5 6" key="1">
    <citation type="submission" date="2019-02" db="EMBL/GenBank/DDBJ databases">
        <title>Genome sequencing of the rare red list fungi Phlebia centrifuga.</title>
        <authorList>
            <person name="Buettner E."/>
            <person name="Kellner H."/>
        </authorList>
    </citation>
    <scope>NUCLEOTIDE SEQUENCE [LARGE SCALE GENOMIC DNA]</scope>
    <source>
        <strain evidence="5 6">DSM 108282</strain>
    </source>
</reference>
<dbReference type="EMBL" id="SGPJ01000003">
    <property type="protein sequence ID" value="THH02705.1"/>
    <property type="molecule type" value="Genomic_DNA"/>
</dbReference>
<feature type="domain" description="Carrier" evidence="3">
    <location>
        <begin position="194"/>
        <end position="262"/>
    </location>
</feature>
<evidence type="ECO:0000259" key="3">
    <source>
        <dbReference type="Pfam" id="PF00550"/>
    </source>
</evidence>
<dbReference type="Gene3D" id="1.10.1200.10">
    <property type="entry name" value="ACP-like"/>
    <property type="match status" value="1"/>
</dbReference>
<feature type="domain" description="Thioester reductase (TE)" evidence="4">
    <location>
        <begin position="314"/>
        <end position="550"/>
    </location>
</feature>
<keyword evidence="2" id="KW-0597">Phosphoprotein</keyword>
<dbReference type="Pfam" id="PF00550">
    <property type="entry name" value="PP-binding"/>
    <property type="match status" value="1"/>
</dbReference>
<evidence type="ECO:0000256" key="2">
    <source>
        <dbReference type="ARBA" id="ARBA00022553"/>
    </source>
</evidence>
<dbReference type="InterPro" id="IPR036291">
    <property type="entry name" value="NAD(P)-bd_dom_sf"/>
</dbReference>
<dbReference type="PANTHER" id="PTHR43439">
    <property type="entry name" value="PHENYLACETATE-COENZYME A LIGASE"/>
    <property type="match status" value="1"/>
</dbReference>
<evidence type="ECO:0000259" key="4">
    <source>
        <dbReference type="Pfam" id="PF07993"/>
    </source>
</evidence>
<dbReference type="InterPro" id="IPR009081">
    <property type="entry name" value="PP-bd_ACP"/>
</dbReference>
<dbReference type="PANTHER" id="PTHR43439:SF2">
    <property type="entry name" value="ENZYME, PUTATIVE (JCVI)-RELATED"/>
    <property type="match status" value="1"/>
</dbReference>
<dbReference type="SUPFAM" id="SSF47336">
    <property type="entry name" value="ACP-like"/>
    <property type="match status" value="1"/>
</dbReference>
<dbReference type="Pfam" id="PF07993">
    <property type="entry name" value="NAD_binding_4"/>
    <property type="match status" value="1"/>
</dbReference>
<comment type="caution">
    <text evidence="5">The sequence shown here is derived from an EMBL/GenBank/DDBJ whole genome shotgun (WGS) entry which is preliminary data.</text>
</comment>
<dbReference type="Gene3D" id="3.40.50.720">
    <property type="entry name" value="NAD(P)-binding Rossmann-like Domain"/>
    <property type="match status" value="1"/>
</dbReference>
<name>A0A4S4KVH3_9APHY</name>
<evidence type="ECO:0000313" key="5">
    <source>
        <dbReference type="EMBL" id="THH02705.1"/>
    </source>
</evidence>
<gene>
    <name evidence="5" type="ORF">EW026_g192</name>
</gene>
<dbReference type="SUPFAM" id="SSF51735">
    <property type="entry name" value="NAD(P)-binding Rossmann-fold domains"/>
    <property type="match status" value="1"/>
</dbReference>
<protein>
    <submittedName>
        <fullName evidence="5">Uncharacterized protein</fullName>
    </submittedName>
</protein>
<evidence type="ECO:0000256" key="1">
    <source>
        <dbReference type="ARBA" id="ARBA00022450"/>
    </source>
</evidence>
<proteinExistence type="predicted"/>
<dbReference type="InterPro" id="IPR051414">
    <property type="entry name" value="Adenylate-forming_Reductase"/>
</dbReference>
<accession>A0A4S4KVH3</accession>
<keyword evidence="1" id="KW-0596">Phosphopantetheine</keyword>
<evidence type="ECO:0000313" key="6">
    <source>
        <dbReference type="Proteomes" id="UP000309038"/>
    </source>
</evidence>